<reference evidence="2 3" key="1">
    <citation type="submission" date="2013-06" db="EMBL/GenBank/DDBJ databases">
        <authorList>
            <person name="Weinstock G."/>
            <person name="Sodergren E."/>
            <person name="Clifton S."/>
            <person name="Fulton L."/>
            <person name="Fulton B."/>
            <person name="Courtney L."/>
            <person name="Fronick C."/>
            <person name="Harrison M."/>
            <person name="Strong C."/>
            <person name="Farmer C."/>
            <person name="Delahaunty K."/>
            <person name="Markovic C."/>
            <person name="Hall O."/>
            <person name="Minx P."/>
            <person name="Tomlinson C."/>
            <person name="Mitreva M."/>
            <person name="Nelson J."/>
            <person name="Hou S."/>
            <person name="Wollam A."/>
            <person name="Pepin K.H."/>
            <person name="Johnson M."/>
            <person name="Bhonagiri V."/>
            <person name="Nash W.E."/>
            <person name="Warren W."/>
            <person name="Chinwalla A."/>
            <person name="Mardis E.R."/>
            <person name="Wilson R.K."/>
        </authorList>
    </citation>
    <scope>NUCLEOTIDE SEQUENCE [LARGE SCALE GENOMIC DNA]</scope>
    <source>
        <strain evidence="2 3">ATCC 51271</strain>
    </source>
</reference>
<sequence>MLIMGAVALQMRYTKYSNHLMINLLYFVVLLLIATAPLHTWEKPLKLIIEIIVSNLPASGLLTYED</sequence>
<organism evidence="2 3">
    <name type="scientific">Catonella morbi ATCC 51271</name>
    <dbReference type="NCBI Taxonomy" id="592026"/>
    <lineage>
        <taxon>Bacteria</taxon>
        <taxon>Bacillati</taxon>
        <taxon>Bacillota</taxon>
        <taxon>Clostridia</taxon>
        <taxon>Lachnospirales</taxon>
        <taxon>Lachnospiraceae</taxon>
        <taxon>Catonella</taxon>
    </lineage>
</organism>
<protein>
    <submittedName>
        <fullName evidence="2">Uncharacterized protein</fullName>
    </submittedName>
</protein>
<evidence type="ECO:0000313" key="3">
    <source>
        <dbReference type="Proteomes" id="UP000018227"/>
    </source>
</evidence>
<name>V2XMV0_9FIRM</name>
<gene>
    <name evidence="2" type="ORF">GCWU0000282_001221</name>
</gene>
<evidence type="ECO:0000256" key="1">
    <source>
        <dbReference type="SAM" id="Phobius"/>
    </source>
</evidence>
<dbReference type="AlphaFoldDB" id="V2XMV0"/>
<evidence type="ECO:0000313" key="2">
    <source>
        <dbReference type="EMBL" id="ESL03509.1"/>
    </source>
</evidence>
<proteinExistence type="predicted"/>
<dbReference type="HOGENOM" id="CLU_2823188_0_0_9"/>
<dbReference type="Proteomes" id="UP000018227">
    <property type="component" value="Unassembled WGS sequence"/>
</dbReference>
<keyword evidence="1" id="KW-0812">Transmembrane</keyword>
<keyword evidence="1" id="KW-1133">Transmembrane helix</keyword>
<keyword evidence="1" id="KW-0472">Membrane</keyword>
<accession>V2XMV0</accession>
<dbReference type="EMBL" id="ACIL03000009">
    <property type="protein sequence ID" value="ESL03509.1"/>
    <property type="molecule type" value="Genomic_DNA"/>
</dbReference>
<comment type="caution">
    <text evidence="2">The sequence shown here is derived from an EMBL/GenBank/DDBJ whole genome shotgun (WGS) entry which is preliminary data.</text>
</comment>
<dbReference type="STRING" id="592026.GCWU0000282_001221"/>
<keyword evidence="3" id="KW-1185">Reference proteome</keyword>
<feature type="transmembrane region" description="Helical" evidence="1">
    <location>
        <begin position="20"/>
        <end position="41"/>
    </location>
</feature>